<evidence type="ECO:0000313" key="4">
    <source>
        <dbReference type="Proteomes" id="UP001150062"/>
    </source>
</evidence>
<sequence>MDQSIISTKIEIKKGTHFRDAGSFRERLEFMIKWYPQGIHGLELEHLQSLSSQPNGTSLAKPSLVRIKRDCLNDLVKILDKPKKSLQRGLATFFRSAFGLYNVSNYNREWMVFGKKPKEETHKKKKIRKKTSRLVKNKKPTKTQRKPKTKTKLPISWPTIETKQLTKKQIVTKKQQTKRKKPMSNNNENEKIRTSNAKINIGIQQKEKHQQYYQFNNCTRLDNKMINNMKGGEEIIKNGKTNIKTNTNTNTDNITNTINNIHIKTHWNDDINFNKQFNHVFENKSQPNNEPNINFRKRLFINVEPSINYHQFQNFEQQNQQKKQNLITQIIKQQKHQQQQSKEKIQQQWQMKEKIQQQEQKQKQKQEQEQKQNQKQEENLEKFLLSPPTLPSPNNQQSHFQLGNWKDFKNKVNLNSLHLQQKHPVKFEDQFNIQLNKPFENNIQQENGLKDSCEGLFMVRDPFSFVEDSQFVLLQSQPEMDNFLEFL</sequence>
<protein>
    <submittedName>
        <fullName evidence="3">Uncharacterized protein</fullName>
    </submittedName>
</protein>
<proteinExistence type="predicted"/>
<feature type="region of interest" description="Disordered" evidence="2">
    <location>
        <begin position="168"/>
        <end position="189"/>
    </location>
</feature>
<dbReference type="EMBL" id="JAOAOG010000308">
    <property type="protein sequence ID" value="KAJ6230892.1"/>
    <property type="molecule type" value="Genomic_DNA"/>
</dbReference>
<evidence type="ECO:0000256" key="1">
    <source>
        <dbReference type="SAM" id="Coils"/>
    </source>
</evidence>
<evidence type="ECO:0000256" key="2">
    <source>
        <dbReference type="SAM" id="MobiDB-lite"/>
    </source>
</evidence>
<keyword evidence="4" id="KW-1185">Reference proteome</keyword>
<name>A0ABQ8XE06_9EUKA</name>
<dbReference type="Proteomes" id="UP001150062">
    <property type="component" value="Unassembled WGS sequence"/>
</dbReference>
<keyword evidence="1" id="KW-0175">Coiled coil</keyword>
<accession>A0ABQ8XE06</accession>
<comment type="caution">
    <text evidence="3">The sequence shown here is derived from an EMBL/GenBank/DDBJ whole genome shotgun (WGS) entry which is preliminary data.</text>
</comment>
<feature type="coiled-coil region" evidence="1">
    <location>
        <begin position="348"/>
        <end position="386"/>
    </location>
</feature>
<organism evidence="3 4">
    <name type="scientific">Anaeramoeba flamelloides</name>
    <dbReference type="NCBI Taxonomy" id="1746091"/>
    <lineage>
        <taxon>Eukaryota</taxon>
        <taxon>Metamonada</taxon>
        <taxon>Anaeramoebidae</taxon>
        <taxon>Anaeramoeba</taxon>
    </lineage>
</organism>
<gene>
    <name evidence="3" type="ORF">M0813_06460</name>
</gene>
<evidence type="ECO:0000313" key="3">
    <source>
        <dbReference type="EMBL" id="KAJ6230892.1"/>
    </source>
</evidence>
<reference evidence="3" key="1">
    <citation type="submission" date="2022-08" db="EMBL/GenBank/DDBJ databases">
        <title>Novel sulfate-reducing endosymbionts in the free-living metamonad Anaeramoeba.</title>
        <authorList>
            <person name="Jerlstrom-Hultqvist J."/>
            <person name="Cepicka I."/>
            <person name="Gallot-Lavallee L."/>
            <person name="Salas-Leiva D."/>
            <person name="Curtis B.A."/>
            <person name="Zahonova K."/>
            <person name="Pipaliya S."/>
            <person name="Dacks J."/>
            <person name="Roger A.J."/>
        </authorList>
    </citation>
    <scope>NUCLEOTIDE SEQUENCE</scope>
    <source>
        <strain evidence="3">Schooner1</strain>
    </source>
</reference>